<keyword evidence="10" id="KW-1185">Reference proteome</keyword>
<evidence type="ECO:0000256" key="3">
    <source>
        <dbReference type="ARBA" id="ARBA00022670"/>
    </source>
</evidence>
<evidence type="ECO:0000256" key="8">
    <source>
        <dbReference type="PIRSR" id="PIRSR001123-2"/>
    </source>
</evidence>
<sequence>MDRNERKELLREYMAIPRLSGYEGEMGYRFCEDLGKLADRAEIDEIGNVIGTFDGSEPDAPALMIFAHMDTIGFIITSIDEGGFIKVDRMGGVPEKAVSATAVRVGTEDGGYVDGIIAAKAYHVQSAQEKERADSLSNMFIDIGTESREQTHALGVHVGCPVVYAPRFMEIGTDRVAGSYLDDASGLVTLLEVARHLRENRPKATVHLVGTVWEEFNARGAMIAARSVKTNMAICLLGPGAGDTPDQRGINNVRLGGGPGITLFNFHGKGTLNGCVAHRGMFNRMKECAAAEGISLQRSAGRGALSDTAYIQLEEKGIPCLDMGTPDRYSHSMLECLSLSDHEQTGRLLCAFVDSLDSSFQTKRY</sequence>
<dbReference type="SUPFAM" id="SSF101821">
    <property type="entry name" value="Aminopeptidase/glucanase lid domain"/>
    <property type="match status" value="1"/>
</dbReference>
<gene>
    <name evidence="9" type="ORF">H8695_05360</name>
</gene>
<comment type="similarity">
    <text evidence="1 6">Belongs to the peptidase M42 family.</text>
</comment>
<reference evidence="9" key="1">
    <citation type="submission" date="2020-08" db="EMBL/GenBank/DDBJ databases">
        <title>Genome public.</title>
        <authorList>
            <person name="Liu C."/>
            <person name="Sun Q."/>
        </authorList>
    </citation>
    <scope>NUCLEOTIDE SEQUENCE</scope>
    <source>
        <strain evidence="9">BX7</strain>
    </source>
</reference>
<dbReference type="Proteomes" id="UP000620366">
    <property type="component" value="Unassembled WGS sequence"/>
</dbReference>
<dbReference type="RefSeq" id="WP_249299870.1">
    <property type="nucleotide sequence ID" value="NZ_JACRSP010000002.1"/>
</dbReference>
<evidence type="ECO:0000256" key="5">
    <source>
        <dbReference type="ARBA" id="ARBA00022801"/>
    </source>
</evidence>
<feature type="binding site" evidence="8">
    <location>
        <position position="182"/>
    </location>
    <ligand>
        <name>Zn(2+)</name>
        <dbReference type="ChEBI" id="CHEBI:29105"/>
        <label>2</label>
    </ligand>
</feature>
<evidence type="ECO:0000256" key="6">
    <source>
        <dbReference type="PIRNR" id="PIRNR001123"/>
    </source>
</evidence>
<evidence type="ECO:0000256" key="2">
    <source>
        <dbReference type="ARBA" id="ARBA00022438"/>
    </source>
</evidence>
<dbReference type="PIRSF" id="PIRSF001123">
    <property type="entry name" value="PepA_GA"/>
    <property type="match status" value="1"/>
</dbReference>
<organism evidence="9 10">
    <name type="scientific">Feifania hominis</name>
    <dbReference type="NCBI Taxonomy" id="2763660"/>
    <lineage>
        <taxon>Bacteria</taxon>
        <taxon>Bacillati</taxon>
        <taxon>Bacillota</taxon>
        <taxon>Clostridia</taxon>
        <taxon>Eubacteriales</taxon>
        <taxon>Feifaniaceae</taxon>
        <taxon>Feifania</taxon>
    </lineage>
</organism>
<evidence type="ECO:0000256" key="7">
    <source>
        <dbReference type="PIRSR" id="PIRSR001123-1"/>
    </source>
</evidence>
<dbReference type="PANTHER" id="PTHR32481:SF0">
    <property type="entry name" value="AMINOPEPTIDASE YPDE-RELATED"/>
    <property type="match status" value="1"/>
</dbReference>
<evidence type="ECO:0000256" key="4">
    <source>
        <dbReference type="ARBA" id="ARBA00022723"/>
    </source>
</evidence>
<dbReference type="GO" id="GO:0006508">
    <property type="term" value="P:proteolysis"/>
    <property type="evidence" value="ECO:0007669"/>
    <property type="project" value="UniProtKB-KW"/>
</dbReference>
<evidence type="ECO:0000313" key="10">
    <source>
        <dbReference type="Proteomes" id="UP000620366"/>
    </source>
</evidence>
<keyword evidence="3" id="KW-0645">Protease</keyword>
<evidence type="ECO:0000313" key="9">
    <source>
        <dbReference type="EMBL" id="MBC8536118.1"/>
    </source>
</evidence>
<dbReference type="Gene3D" id="3.40.630.10">
    <property type="entry name" value="Zn peptidases"/>
    <property type="match status" value="1"/>
</dbReference>
<dbReference type="GO" id="GO:0046872">
    <property type="term" value="F:metal ion binding"/>
    <property type="evidence" value="ECO:0007669"/>
    <property type="project" value="UniProtKB-UniRule"/>
</dbReference>
<dbReference type="InterPro" id="IPR008007">
    <property type="entry name" value="Peptidase_M42"/>
</dbReference>
<evidence type="ECO:0000256" key="1">
    <source>
        <dbReference type="ARBA" id="ARBA00006272"/>
    </source>
</evidence>
<dbReference type="InterPro" id="IPR051464">
    <property type="entry name" value="Peptidase_M42_aminopept"/>
</dbReference>
<comment type="caution">
    <text evidence="9">The sequence shown here is derived from an EMBL/GenBank/DDBJ whole genome shotgun (WGS) entry which is preliminary data.</text>
</comment>
<feature type="binding site" evidence="8">
    <location>
        <position position="215"/>
    </location>
    <ligand>
        <name>Zn(2+)</name>
        <dbReference type="ChEBI" id="CHEBI:29105"/>
        <label>2</label>
    </ligand>
</feature>
<feature type="binding site" evidence="8">
    <location>
        <position position="331"/>
    </location>
    <ligand>
        <name>Zn(2+)</name>
        <dbReference type="ChEBI" id="CHEBI:29105"/>
        <label>2</label>
    </ligand>
</feature>
<keyword evidence="2" id="KW-0031">Aminopeptidase</keyword>
<keyword evidence="4 8" id="KW-0479">Metal-binding</keyword>
<keyword evidence="5" id="KW-0378">Hydrolase</keyword>
<protein>
    <submittedName>
        <fullName evidence="9">M20/M25/M40 family metallo-hydrolase</fullName>
    </submittedName>
</protein>
<dbReference type="GO" id="GO:0004177">
    <property type="term" value="F:aminopeptidase activity"/>
    <property type="evidence" value="ECO:0007669"/>
    <property type="project" value="UniProtKB-UniRule"/>
</dbReference>
<dbReference type="AlphaFoldDB" id="A0A926HUB1"/>
<name>A0A926HUB1_9FIRM</name>
<proteinExistence type="inferred from homology"/>
<feature type="binding site" evidence="8">
    <location>
        <position position="182"/>
    </location>
    <ligand>
        <name>Zn(2+)</name>
        <dbReference type="ChEBI" id="CHEBI:29105"/>
        <label>1</label>
    </ligand>
</feature>
<feature type="binding site" evidence="8">
    <location>
        <position position="68"/>
    </location>
    <ligand>
        <name>Zn(2+)</name>
        <dbReference type="ChEBI" id="CHEBI:29105"/>
        <label>1</label>
    </ligand>
</feature>
<dbReference type="SUPFAM" id="SSF53187">
    <property type="entry name" value="Zn-dependent exopeptidases"/>
    <property type="match status" value="1"/>
</dbReference>
<dbReference type="PANTHER" id="PTHR32481">
    <property type="entry name" value="AMINOPEPTIDASE"/>
    <property type="match status" value="1"/>
</dbReference>
<dbReference type="Pfam" id="PF05343">
    <property type="entry name" value="Peptidase_M42"/>
    <property type="match status" value="1"/>
</dbReference>
<feature type="active site" description="Proton acceptor" evidence="7">
    <location>
        <position position="214"/>
    </location>
</feature>
<accession>A0A926HUB1</accession>
<dbReference type="InterPro" id="IPR023367">
    <property type="entry name" value="Peptidase_M42_dom2"/>
</dbReference>
<comment type="cofactor">
    <cofactor evidence="8">
        <name>a divalent metal cation</name>
        <dbReference type="ChEBI" id="CHEBI:60240"/>
    </cofactor>
    <text evidence="8">Binds 2 divalent metal cations per subunit.</text>
</comment>
<dbReference type="EMBL" id="JACRSP010000002">
    <property type="protein sequence ID" value="MBC8536118.1"/>
    <property type="molecule type" value="Genomic_DNA"/>
</dbReference>
<dbReference type="Gene3D" id="2.40.30.40">
    <property type="entry name" value="Peptidase M42, domain 2"/>
    <property type="match status" value="1"/>
</dbReference>